<protein>
    <recommendedName>
        <fullName evidence="7">EF-hand domain-containing protein</fullName>
    </recommendedName>
</protein>
<evidence type="ECO:0000256" key="4">
    <source>
        <dbReference type="ARBA" id="ARBA00023212"/>
    </source>
</evidence>
<dbReference type="STRING" id="225164.V4AFN9"/>
<gene>
    <name evidence="5" type="ORF">LOTGIDRAFT_156778</name>
</gene>
<evidence type="ECO:0000313" key="5">
    <source>
        <dbReference type="EMBL" id="ESP02829.1"/>
    </source>
</evidence>
<dbReference type="HOGENOM" id="CLU_1620895_0_0_1"/>
<keyword evidence="6" id="KW-1185">Reference proteome</keyword>
<dbReference type="Proteomes" id="UP000030746">
    <property type="component" value="Unassembled WGS sequence"/>
</dbReference>
<evidence type="ECO:0000256" key="2">
    <source>
        <dbReference type="ARBA" id="ARBA00022490"/>
    </source>
</evidence>
<name>V4AFN9_LOTGI</name>
<dbReference type="RefSeq" id="XP_009046299.1">
    <property type="nucleotide sequence ID" value="XM_009048051.1"/>
</dbReference>
<dbReference type="AlphaFoldDB" id="V4AFN9"/>
<comment type="subcellular location">
    <subcellularLocation>
        <location evidence="1">Cytoplasm</location>
        <location evidence="1">Cytoskeleton</location>
        <location evidence="1">Microtubule organizing center</location>
        <location evidence="1">Centrosome</location>
    </subcellularLocation>
</comment>
<keyword evidence="4" id="KW-0206">Cytoskeleton</keyword>
<evidence type="ECO:0008006" key="7">
    <source>
        <dbReference type="Google" id="ProtNLM"/>
    </source>
</evidence>
<dbReference type="GO" id="GO:0005813">
    <property type="term" value="C:centrosome"/>
    <property type="evidence" value="ECO:0007669"/>
    <property type="project" value="UniProtKB-SubCell"/>
</dbReference>
<evidence type="ECO:0000313" key="6">
    <source>
        <dbReference type="Proteomes" id="UP000030746"/>
    </source>
</evidence>
<dbReference type="InterPro" id="IPR011992">
    <property type="entry name" value="EF-hand-dom_pair"/>
</dbReference>
<evidence type="ECO:0000256" key="1">
    <source>
        <dbReference type="ARBA" id="ARBA00004300"/>
    </source>
</evidence>
<proteinExistence type="predicted"/>
<dbReference type="PANTHER" id="PTHR18905:SF13">
    <property type="entry name" value="NON-CENTROSOMAL MICROTUBULE ARRAY"/>
    <property type="match status" value="1"/>
</dbReference>
<sequence length="164" mass="18703">MASEDDDLCYEIYFDQLKEVFNGCDDDNKGYLTQSQLRTLCDKLELEEKHNFLLAQLETENCIDKIYFDNFKGAFLNSLKENSNETNNSPSGISPKFVLGGKKYGRRTRPECEKDHDVLDESILEKSNKQCLTNSLLLKPSNRHNLSSSSIIDQGKRLLGVNPD</sequence>
<dbReference type="SUPFAM" id="SSF47473">
    <property type="entry name" value="EF-hand"/>
    <property type="match status" value="1"/>
</dbReference>
<keyword evidence="3" id="KW-0597">Phosphoprotein</keyword>
<dbReference type="EMBL" id="KB200129">
    <property type="protein sequence ID" value="ESP02829.1"/>
    <property type="molecule type" value="Genomic_DNA"/>
</dbReference>
<dbReference type="KEGG" id="lgi:LOTGIDRAFT_156778"/>
<dbReference type="OrthoDB" id="5799458at2759"/>
<dbReference type="CTD" id="20237103"/>
<dbReference type="OMA" id="QEQHEAH"/>
<organism evidence="5 6">
    <name type="scientific">Lottia gigantea</name>
    <name type="common">Giant owl limpet</name>
    <dbReference type="NCBI Taxonomy" id="225164"/>
    <lineage>
        <taxon>Eukaryota</taxon>
        <taxon>Metazoa</taxon>
        <taxon>Spiralia</taxon>
        <taxon>Lophotrochozoa</taxon>
        <taxon>Mollusca</taxon>
        <taxon>Gastropoda</taxon>
        <taxon>Patellogastropoda</taxon>
        <taxon>Lottioidea</taxon>
        <taxon>Lottiidae</taxon>
        <taxon>Lottia</taxon>
    </lineage>
</organism>
<dbReference type="PANTHER" id="PTHR18905">
    <property type="entry name" value="NINEIN"/>
    <property type="match status" value="1"/>
</dbReference>
<keyword evidence="2" id="KW-0963">Cytoplasm</keyword>
<dbReference type="GO" id="GO:0034454">
    <property type="term" value="P:microtubule anchoring at centrosome"/>
    <property type="evidence" value="ECO:0007669"/>
    <property type="project" value="TreeGrafter"/>
</dbReference>
<dbReference type="GeneID" id="20237103"/>
<accession>V4AFN9</accession>
<dbReference type="Gene3D" id="1.10.238.10">
    <property type="entry name" value="EF-hand"/>
    <property type="match status" value="1"/>
</dbReference>
<reference evidence="5 6" key="1">
    <citation type="journal article" date="2013" name="Nature">
        <title>Insights into bilaterian evolution from three spiralian genomes.</title>
        <authorList>
            <person name="Simakov O."/>
            <person name="Marletaz F."/>
            <person name="Cho S.J."/>
            <person name="Edsinger-Gonzales E."/>
            <person name="Havlak P."/>
            <person name="Hellsten U."/>
            <person name="Kuo D.H."/>
            <person name="Larsson T."/>
            <person name="Lv J."/>
            <person name="Arendt D."/>
            <person name="Savage R."/>
            <person name="Osoegawa K."/>
            <person name="de Jong P."/>
            <person name="Grimwood J."/>
            <person name="Chapman J.A."/>
            <person name="Shapiro H."/>
            <person name="Aerts A."/>
            <person name="Otillar R.P."/>
            <person name="Terry A.Y."/>
            <person name="Boore J.L."/>
            <person name="Grigoriev I.V."/>
            <person name="Lindberg D.R."/>
            <person name="Seaver E.C."/>
            <person name="Weisblat D.A."/>
            <person name="Putnam N.H."/>
            <person name="Rokhsar D.S."/>
        </authorList>
    </citation>
    <scope>NUCLEOTIDE SEQUENCE [LARGE SCALE GENOMIC DNA]</scope>
</reference>
<evidence type="ECO:0000256" key="3">
    <source>
        <dbReference type="ARBA" id="ARBA00022553"/>
    </source>
</evidence>